<evidence type="ECO:0000313" key="8">
    <source>
        <dbReference type="EMBL" id="WQQ25790.1"/>
    </source>
</evidence>
<dbReference type="Pfam" id="PF00005">
    <property type="entry name" value="ABC_tran"/>
    <property type="match status" value="1"/>
</dbReference>
<dbReference type="InterPro" id="IPR003439">
    <property type="entry name" value="ABC_transporter-like_ATP-bd"/>
</dbReference>
<evidence type="ECO:0000313" key="9">
    <source>
        <dbReference type="Proteomes" id="UP001327225"/>
    </source>
</evidence>
<protein>
    <submittedName>
        <fullName evidence="8">ABC transporter ATP-binding protein</fullName>
    </submittedName>
</protein>
<dbReference type="PROSITE" id="PS50893">
    <property type="entry name" value="ABC_TRANSPORTER_2"/>
    <property type="match status" value="1"/>
</dbReference>
<evidence type="ECO:0000256" key="3">
    <source>
        <dbReference type="ARBA" id="ARBA00022741"/>
    </source>
</evidence>
<name>A0ABZ0ZND9_9ACTN</name>
<gene>
    <name evidence="8" type="ORF">SHK19_17705</name>
</gene>
<dbReference type="RefSeq" id="WP_322456248.1">
    <property type="nucleotide sequence ID" value="NZ_CP141059.1"/>
</dbReference>
<evidence type="ECO:0000259" key="7">
    <source>
        <dbReference type="PROSITE" id="PS51866"/>
    </source>
</evidence>
<evidence type="ECO:0000259" key="6">
    <source>
        <dbReference type="PROSITE" id="PS50893"/>
    </source>
</evidence>
<dbReference type="EMBL" id="CP141059">
    <property type="protein sequence ID" value="WQQ25790.1"/>
    <property type="molecule type" value="Genomic_DNA"/>
</dbReference>
<evidence type="ECO:0000256" key="4">
    <source>
        <dbReference type="ARBA" id="ARBA00022840"/>
    </source>
</evidence>
<dbReference type="InterPro" id="IPR003593">
    <property type="entry name" value="AAA+_ATPase"/>
</dbReference>
<organism evidence="8 9">
    <name type="scientific">Nocardioides bizhenqiangii</name>
    <dbReference type="NCBI Taxonomy" id="3095076"/>
    <lineage>
        <taxon>Bacteria</taxon>
        <taxon>Bacillati</taxon>
        <taxon>Actinomycetota</taxon>
        <taxon>Actinomycetes</taxon>
        <taxon>Propionibacteriales</taxon>
        <taxon>Nocardioidaceae</taxon>
        <taxon>Nocardioides</taxon>
    </lineage>
</organism>
<keyword evidence="1" id="KW-0813">Transport</keyword>
<dbReference type="InterPro" id="IPR004606">
    <property type="entry name" value="Mop_domain"/>
</dbReference>
<dbReference type="InterPro" id="IPR017871">
    <property type="entry name" value="ABC_transporter-like_CS"/>
</dbReference>
<dbReference type="PANTHER" id="PTHR42781:SF4">
    <property type="entry name" value="SPERMIDINE_PUTRESCINE IMPORT ATP-BINDING PROTEIN POTA"/>
    <property type="match status" value="1"/>
</dbReference>
<dbReference type="Proteomes" id="UP001327225">
    <property type="component" value="Chromosome"/>
</dbReference>
<keyword evidence="4 8" id="KW-0067">ATP-binding</keyword>
<dbReference type="GO" id="GO:0005524">
    <property type="term" value="F:ATP binding"/>
    <property type="evidence" value="ECO:0007669"/>
    <property type="project" value="UniProtKB-KW"/>
</dbReference>
<feature type="domain" description="Mop" evidence="7">
    <location>
        <begin position="253"/>
        <end position="317"/>
    </location>
</feature>
<keyword evidence="9" id="KW-1185">Reference proteome</keyword>
<evidence type="ECO:0000256" key="5">
    <source>
        <dbReference type="PROSITE-ProRule" id="PRU01213"/>
    </source>
</evidence>
<keyword evidence="2 5" id="KW-0500">Molybdenum</keyword>
<dbReference type="InterPro" id="IPR027417">
    <property type="entry name" value="P-loop_NTPase"/>
</dbReference>
<dbReference type="SMART" id="SM00382">
    <property type="entry name" value="AAA"/>
    <property type="match status" value="1"/>
</dbReference>
<dbReference type="Gene3D" id="2.40.50.100">
    <property type="match status" value="1"/>
</dbReference>
<sequence length="322" mass="33806">MTLVARLLVAGRLDVDISAEPGDVVALVGPNGAGKSTFVHALAGLQRAEGSAVLDGRDLLALAPQDRSVGVVFQDQRLFPHLSALDNVAFGLRSRGSTKASARAAARNWLDRLGVGELAGRKPAQLSGGQAQRVAIARALVTEPDLLLLDEPFTGLDVGVAATLRIELGRHLADFRGVTVLVTHDALDALTLATSVAVLDAGRIAQHGTPTDVAARPRTEHVARLVGLNVIREADRLRAFSPAAVTVSLQAPTDSTRNRWSGVVRGAAPHGDAIRLQVSGDHDLIADVTPAASRELALVPGQQVWLSVKETAVTTYDAHPSR</sequence>
<dbReference type="PANTHER" id="PTHR42781">
    <property type="entry name" value="SPERMIDINE/PUTRESCINE IMPORT ATP-BINDING PROTEIN POTA"/>
    <property type="match status" value="1"/>
</dbReference>
<dbReference type="PROSITE" id="PS00211">
    <property type="entry name" value="ABC_TRANSPORTER_1"/>
    <property type="match status" value="1"/>
</dbReference>
<evidence type="ECO:0000256" key="2">
    <source>
        <dbReference type="ARBA" id="ARBA00022505"/>
    </source>
</evidence>
<feature type="domain" description="ABC transporter" evidence="6">
    <location>
        <begin position="1"/>
        <end position="226"/>
    </location>
</feature>
<keyword evidence="3" id="KW-0547">Nucleotide-binding</keyword>
<dbReference type="PROSITE" id="PS51866">
    <property type="entry name" value="MOP"/>
    <property type="match status" value="1"/>
</dbReference>
<accession>A0ABZ0ZND9</accession>
<dbReference type="InterPro" id="IPR005116">
    <property type="entry name" value="Transp-assoc_OB_typ1"/>
</dbReference>
<reference evidence="9" key="1">
    <citation type="submission" date="2023-12" db="EMBL/GenBank/DDBJ databases">
        <title>Novel species in genus Nocardioides.</title>
        <authorList>
            <person name="Zhou H."/>
        </authorList>
    </citation>
    <scope>NUCLEOTIDE SEQUENCE [LARGE SCALE GENOMIC DNA]</scope>
    <source>
        <strain evidence="9">HM61</strain>
    </source>
</reference>
<evidence type="ECO:0000256" key="1">
    <source>
        <dbReference type="ARBA" id="ARBA00022448"/>
    </source>
</evidence>
<dbReference type="Gene3D" id="3.40.50.300">
    <property type="entry name" value="P-loop containing nucleotide triphosphate hydrolases"/>
    <property type="match status" value="1"/>
</dbReference>
<dbReference type="InterPro" id="IPR008995">
    <property type="entry name" value="Mo/tungstate-bd_C_term_dom"/>
</dbReference>
<proteinExistence type="predicted"/>
<dbReference type="SUPFAM" id="SSF50331">
    <property type="entry name" value="MOP-like"/>
    <property type="match status" value="1"/>
</dbReference>
<dbReference type="SUPFAM" id="SSF52540">
    <property type="entry name" value="P-loop containing nucleoside triphosphate hydrolases"/>
    <property type="match status" value="1"/>
</dbReference>
<dbReference type="Pfam" id="PF03459">
    <property type="entry name" value="TOBE"/>
    <property type="match status" value="1"/>
</dbReference>
<dbReference type="InterPro" id="IPR050093">
    <property type="entry name" value="ABC_SmlMolc_Importer"/>
</dbReference>